<dbReference type="PANTHER" id="PTHR43597">
    <property type="entry name" value="SULFUR ACCEPTOR PROTEIN CSDE"/>
    <property type="match status" value="1"/>
</dbReference>
<feature type="domain" description="Fe-S metabolism associated" evidence="1">
    <location>
        <begin position="8"/>
        <end position="126"/>
    </location>
</feature>
<dbReference type="OrthoDB" id="9799320at2"/>
<dbReference type="EMBL" id="UATL01000005">
    <property type="protein sequence ID" value="SPY43845.1"/>
    <property type="molecule type" value="Genomic_DNA"/>
</dbReference>
<dbReference type="Pfam" id="PF02657">
    <property type="entry name" value="SufE"/>
    <property type="match status" value="1"/>
</dbReference>
<dbReference type="Proteomes" id="UP000251647">
    <property type="component" value="Unassembled WGS sequence"/>
</dbReference>
<evidence type="ECO:0000313" key="2">
    <source>
        <dbReference type="EMBL" id="SPY43845.1"/>
    </source>
</evidence>
<proteinExistence type="predicted"/>
<evidence type="ECO:0000259" key="1">
    <source>
        <dbReference type="Pfam" id="PF02657"/>
    </source>
</evidence>
<evidence type="ECO:0000313" key="3">
    <source>
        <dbReference type="Proteomes" id="UP000251647"/>
    </source>
</evidence>
<sequence>MTPDKIVRNFQRCVNWEEKYLYMIELGERFCTLESEKCTDDYRVSGCQSQVWISIDLDNDCLKIKGMSDAAIVRGLIALIIIAFNGCSLDQAKTFDLQKWFNELELTQHLTASRAVGLSEIVKSVYNKL</sequence>
<protein>
    <submittedName>
        <fullName evidence="2">Cysteine desulfuration protein sufE</fullName>
    </submittedName>
</protein>
<reference evidence="2 3" key="1">
    <citation type="submission" date="2018-06" db="EMBL/GenBank/DDBJ databases">
        <authorList>
            <consortium name="Pathogen Informatics"/>
            <person name="Doyle S."/>
        </authorList>
    </citation>
    <scope>NUCLEOTIDE SEQUENCE [LARGE SCALE GENOMIC DNA]</scope>
    <source>
        <strain evidence="2 3">NCTC11647</strain>
    </source>
</reference>
<dbReference type="AlphaFoldDB" id="A0A2T3QHZ0"/>
<organism evidence="2 3">
    <name type="scientific">Photobacterium damselae</name>
    <dbReference type="NCBI Taxonomy" id="38293"/>
    <lineage>
        <taxon>Bacteria</taxon>
        <taxon>Pseudomonadati</taxon>
        <taxon>Pseudomonadota</taxon>
        <taxon>Gammaproteobacteria</taxon>
        <taxon>Vibrionales</taxon>
        <taxon>Vibrionaceae</taxon>
        <taxon>Photobacterium</taxon>
    </lineage>
</organism>
<dbReference type="PANTHER" id="PTHR43597:SF3">
    <property type="entry name" value="CYSTEINE DESULFURATION PROTEIN SUFE"/>
    <property type="match status" value="1"/>
</dbReference>
<dbReference type="InterPro" id="IPR003808">
    <property type="entry name" value="Fe-S_metab-assoc_dom"/>
</dbReference>
<dbReference type="SUPFAM" id="SSF82649">
    <property type="entry name" value="SufE/NifU"/>
    <property type="match status" value="1"/>
</dbReference>
<dbReference type="RefSeq" id="WP_036765719.1">
    <property type="nucleotide sequence ID" value="NZ_PYOG01000017.1"/>
</dbReference>
<gene>
    <name evidence="2" type="primary">sufE</name>
    <name evidence="2" type="ORF">NCTC11647_02778</name>
</gene>
<accession>A0A2T3QHZ0</accession>
<name>A0A2T3QHZ0_PHODM</name>
<dbReference type="Gene3D" id="3.90.1010.10">
    <property type="match status" value="1"/>
</dbReference>